<sequence length="122" mass="13648">MGTVDLVCELEDISLEDFITKCSGSTGNLEIDQAAVVLGKQIADIPDGMESNIYENGLIRNTKKLPCFRISFNTEFSDPGLLTIYKLLTIHKSMRDIVDISHTFVDNMDLLQQLTSEQNSDF</sequence>
<organism evidence="1 2">
    <name type="scientific">Eretmocerus hayati</name>
    <dbReference type="NCBI Taxonomy" id="131215"/>
    <lineage>
        <taxon>Eukaryota</taxon>
        <taxon>Metazoa</taxon>
        <taxon>Ecdysozoa</taxon>
        <taxon>Arthropoda</taxon>
        <taxon>Hexapoda</taxon>
        <taxon>Insecta</taxon>
        <taxon>Pterygota</taxon>
        <taxon>Neoptera</taxon>
        <taxon>Endopterygota</taxon>
        <taxon>Hymenoptera</taxon>
        <taxon>Apocrita</taxon>
        <taxon>Proctotrupomorpha</taxon>
        <taxon>Chalcidoidea</taxon>
        <taxon>Aphelinidae</taxon>
        <taxon>Aphelininae</taxon>
        <taxon>Eretmocerus</taxon>
    </lineage>
</organism>
<comment type="caution">
    <text evidence="1">The sequence shown here is derived from an EMBL/GenBank/DDBJ whole genome shotgun (WGS) entry which is preliminary data.</text>
</comment>
<dbReference type="EMBL" id="CM056743">
    <property type="protein sequence ID" value="KAJ8669444.1"/>
    <property type="molecule type" value="Genomic_DNA"/>
</dbReference>
<protein>
    <submittedName>
        <fullName evidence="1">Uncharacterized protein</fullName>
    </submittedName>
</protein>
<dbReference type="Proteomes" id="UP001239111">
    <property type="component" value="Chromosome 3"/>
</dbReference>
<accession>A0ACC2NDZ1</accession>
<name>A0ACC2NDZ1_9HYME</name>
<proteinExistence type="predicted"/>
<evidence type="ECO:0000313" key="1">
    <source>
        <dbReference type="EMBL" id="KAJ8669444.1"/>
    </source>
</evidence>
<reference evidence="1" key="1">
    <citation type="submission" date="2023-04" db="EMBL/GenBank/DDBJ databases">
        <title>A chromosome-level genome assembly of the parasitoid wasp Eretmocerus hayati.</title>
        <authorList>
            <person name="Zhong Y."/>
            <person name="Liu S."/>
            <person name="Liu Y."/>
        </authorList>
    </citation>
    <scope>NUCLEOTIDE SEQUENCE</scope>
    <source>
        <strain evidence="1">ZJU_SS_LIU_2023</strain>
    </source>
</reference>
<evidence type="ECO:0000313" key="2">
    <source>
        <dbReference type="Proteomes" id="UP001239111"/>
    </source>
</evidence>
<keyword evidence="2" id="KW-1185">Reference proteome</keyword>
<gene>
    <name evidence="1" type="ORF">QAD02_000703</name>
</gene>